<evidence type="ECO:0000256" key="1">
    <source>
        <dbReference type="SAM" id="MobiDB-lite"/>
    </source>
</evidence>
<organism evidence="3 4">
    <name type="scientific">Penstemon smallii</name>
    <dbReference type="NCBI Taxonomy" id="265156"/>
    <lineage>
        <taxon>Eukaryota</taxon>
        <taxon>Viridiplantae</taxon>
        <taxon>Streptophyta</taxon>
        <taxon>Embryophyta</taxon>
        <taxon>Tracheophyta</taxon>
        <taxon>Spermatophyta</taxon>
        <taxon>Magnoliopsida</taxon>
        <taxon>eudicotyledons</taxon>
        <taxon>Gunneridae</taxon>
        <taxon>Pentapetalae</taxon>
        <taxon>asterids</taxon>
        <taxon>lamiids</taxon>
        <taxon>Lamiales</taxon>
        <taxon>Plantaginaceae</taxon>
        <taxon>Cheloneae</taxon>
        <taxon>Penstemon</taxon>
    </lineage>
</organism>
<dbReference type="InterPro" id="IPR005607">
    <property type="entry name" value="BSD_dom"/>
</dbReference>
<feature type="compositionally biased region" description="Polar residues" evidence="1">
    <location>
        <begin position="339"/>
        <end position="351"/>
    </location>
</feature>
<dbReference type="SMART" id="SM00751">
    <property type="entry name" value="BSD"/>
    <property type="match status" value="1"/>
</dbReference>
<feature type="compositionally biased region" description="Acidic residues" evidence="1">
    <location>
        <begin position="455"/>
        <end position="465"/>
    </location>
</feature>
<dbReference type="EMBL" id="JBJXBP010000002">
    <property type="protein sequence ID" value="KAL3844683.1"/>
    <property type="molecule type" value="Genomic_DNA"/>
</dbReference>
<feature type="region of interest" description="Disordered" evidence="1">
    <location>
        <begin position="261"/>
        <end position="297"/>
    </location>
</feature>
<dbReference type="SUPFAM" id="SSF140383">
    <property type="entry name" value="BSD domain-like"/>
    <property type="match status" value="1"/>
</dbReference>
<feature type="region of interest" description="Disordered" evidence="1">
    <location>
        <begin position="337"/>
        <end position="360"/>
    </location>
</feature>
<feature type="compositionally biased region" description="Basic and acidic residues" evidence="1">
    <location>
        <begin position="433"/>
        <end position="454"/>
    </location>
</feature>
<feature type="region of interest" description="Disordered" evidence="1">
    <location>
        <begin position="385"/>
        <end position="465"/>
    </location>
</feature>
<accession>A0ABD3U949</accession>
<evidence type="ECO:0000259" key="2">
    <source>
        <dbReference type="PROSITE" id="PS50858"/>
    </source>
</evidence>
<dbReference type="Proteomes" id="UP001634393">
    <property type="component" value="Unassembled WGS sequence"/>
</dbReference>
<dbReference type="AlphaFoldDB" id="A0ABD3U949"/>
<dbReference type="PANTHER" id="PTHR31923:SF4">
    <property type="entry name" value="BSD DOMAIN-CONTAINING PROTEIN"/>
    <property type="match status" value="1"/>
</dbReference>
<feature type="compositionally biased region" description="Basic and acidic residues" evidence="1">
    <location>
        <begin position="261"/>
        <end position="272"/>
    </location>
</feature>
<dbReference type="Pfam" id="PF03909">
    <property type="entry name" value="BSD"/>
    <property type="match status" value="1"/>
</dbReference>
<dbReference type="InterPro" id="IPR035925">
    <property type="entry name" value="BSD_dom_sf"/>
</dbReference>
<feature type="region of interest" description="Disordered" evidence="1">
    <location>
        <begin position="1"/>
        <end position="51"/>
    </location>
</feature>
<dbReference type="PROSITE" id="PS50858">
    <property type="entry name" value="BSD"/>
    <property type="match status" value="1"/>
</dbReference>
<feature type="region of interest" description="Disordered" evidence="1">
    <location>
        <begin position="72"/>
        <end position="94"/>
    </location>
</feature>
<dbReference type="Gene3D" id="1.10.3970.10">
    <property type="entry name" value="BSD domain"/>
    <property type="match status" value="1"/>
</dbReference>
<feature type="compositionally biased region" description="Basic and acidic residues" evidence="1">
    <location>
        <begin position="21"/>
        <end position="30"/>
    </location>
</feature>
<keyword evidence="4" id="KW-1185">Reference proteome</keyword>
<protein>
    <recommendedName>
        <fullName evidence="2">BSD domain-containing protein</fullName>
    </recommendedName>
</protein>
<proteinExistence type="predicted"/>
<sequence>MSWLARSIANSLKLDDDDEVADKPETKPENPELSDDDDSSPTSPSRGVKEDISELTKTLTRNFWGVASFLAPPPQSESVSETETSEPDPDSISGIRTDFAEIGGKFRSGISRLSNNINVSEITKMASSFLQLESDDEDEKEGFDSVRKGAVGVTKKVVAFALDIAMHPETWLDFPLPEDVDFDLSEAQQEHALAVERLAPGLAALRIELCPEHMGESSFWMIYFVLLHPRLDKEAAELLSTPEILEARALLAHELKNQTAIKPEDSEKKSFDPDVNVNSRYEEPLSVPPPVSSENVSNKASNLEINASTAPETVKYPVENNQNQIVDKSVIEEKDSVQVKDQSLKSGSLNIPVQKDEDDADDWLKEETSETGGAIGTTAITIPIENEDDVSFSDLEEDDDGDVPTSYRKSNYSSDKDSRDWVQLGKTSSNSSKDIDTKHSDNENVSAHDTKESNDWLDVDDIDVA</sequence>
<name>A0ABD3U949_9LAMI</name>
<comment type="caution">
    <text evidence="3">The sequence shown here is derived from an EMBL/GenBank/DDBJ whole genome shotgun (WGS) entry which is preliminary data.</text>
</comment>
<reference evidence="3 4" key="1">
    <citation type="submission" date="2024-12" db="EMBL/GenBank/DDBJ databases">
        <title>The unique morphological basis and parallel evolutionary history of personate flowers in Penstemon.</title>
        <authorList>
            <person name="Depatie T.H."/>
            <person name="Wessinger C.A."/>
        </authorList>
    </citation>
    <scope>NUCLEOTIDE SEQUENCE [LARGE SCALE GENOMIC DNA]</scope>
    <source>
        <strain evidence="3">WTNN_2</strain>
        <tissue evidence="3">Leaf</tissue>
    </source>
</reference>
<evidence type="ECO:0000313" key="3">
    <source>
        <dbReference type="EMBL" id="KAL3844683.1"/>
    </source>
</evidence>
<gene>
    <name evidence="3" type="ORF">ACJIZ3_002086</name>
</gene>
<feature type="compositionally biased region" description="Acidic residues" evidence="1">
    <location>
        <begin position="385"/>
        <end position="402"/>
    </location>
</feature>
<evidence type="ECO:0000313" key="4">
    <source>
        <dbReference type="Proteomes" id="UP001634393"/>
    </source>
</evidence>
<dbReference type="PANTHER" id="PTHR31923">
    <property type="entry name" value="BSD DOMAIN-CONTAINING PROTEIN"/>
    <property type="match status" value="1"/>
</dbReference>
<feature type="domain" description="BSD" evidence="2">
    <location>
        <begin position="176"/>
        <end position="231"/>
    </location>
</feature>